<organism evidence="1 2">
    <name type="scientific">Ridgeia piscesae</name>
    <name type="common">Tubeworm</name>
    <dbReference type="NCBI Taxonomy" id="27915"/>
    <lineage>
        <taxon>Eukaryota</taxon>
        <taxon>Metazoa</taxon>
        <taxon>Spiralia</taxon>
        <taxon>Lophotrochozoa</taxon>
        <taxon>Annelida</taxon>
        <taxon>Polychaeta</taxon>
        <taxon>Sedentaria</taxon>
        <taxon>Canalipalpata</taxon>
        <taxon>Sabellida</taxon>
        <taxon>Siboglinidae</taxon>
        <taxon>Ridgeia</taxon>
    </lineage>
</organism>
<evidence type="ECO:0000313" key="2">
    <source>
        <dbReference type="Proteomes" id="UP001209878"/>
    </source>
</evidence>
<dbReference type="EMBL" id="JAODUO010002131">
    <property type="protein sequence ID" value="KAK2154853.1"/>
    <property type="molecule type" value="Genomic_DNA"/>
</dbReference>
<reference evidence="1" key="1">
    <citation type="journal article" date="2023" name="Mol. Biol. Evol.">
        <title>Third-Generation Sequencing Reveals the Adaptive Role of the Epigenome in Three Deep-Sea Polychaetes.</title>
        <authorList>
            <person name="Perez M."/>
            <person name="Aroh O."/>
            <person name="Sun Y."/>
            <person name="Lan Y."/>
            <person name="Juniper S.K."/>
            <person name="Young C.R."/>
            <person name="Angers B."/>
            <person name="Qian P.Y."/>
        </authorList>
    </citation>
    <scope>NUCLEOTIDE SEQUENCE</scope>
    <source>
        <strain evidence="1">R07B-5</strain>
    </source>
</reference>
<comment type="caution">
    <text evidence="1">The sequence shown here is derived from an EMBL/GenBank/DDBJ whole genome shotgun (WGS) entry which is preliminary data.</text>
</comment>
<keyword evidence="2" id="KW-1185">Reference proteome</keyword>
<protein>
    <submittedName>
        <fullName evidence="1">Uncharacterized protein</fullName>
    </submittedName>
</protein>
<accession>A0AAD9N487</accession>
<proteinExistence type="predicted"/>
<dbReference type="Proteomes" id="UP001209878">
    <property type="component" value="Unassembled WGS sequence"/>
</dbReference>
<sequence length="129" mass="14297">MVSMSGYRNDYSVSLVTDRNSATCQPVTTPESEEPFTLKVELWNTVHSRLTVTAVLDQGDCLDFPATMVYTEGDQSALLPYHNNPSFCDKKPGRCVFECDCSATPCQTVYLVMLSAPHNSLTLCEIYLA</sequence>
<evidence type="ECO:0000313" key="1">
    <source>
        <dbReference type="EMBL" id="KAK2154853.1"/>
    </source>
</evidence>
<name>A0AAD9N487_RIDPI</name>
<dbReference type="AlphaFoldDB" id="A0AAD9N487"/>
<gene>
    <name evidence="1" type="ORF">NP493_2134g00008</name>
</gene>